<feature type="transmembrane region" description="Helical" evidence="1">
    <location>
        <begin position="7"/>
        <end position="23"/>
    </location>
</feature>
<dbReference type="RefSeq" id="YP_010051123.1">
    <property type="nucleotide sequence ID" value="NC_054438.1"/>
</dbReference>
<keyword evidence="1" id="KW-0472">Membrane</keyword>
<keyword evidence="1" id="KW-0812">Transmembrane</keyword>
<evidence type="ECO:0000313" key="3">
    <source>
        <dbReference type="Proteomes" id="UP000509569"/>
    </source>
</evidence>
<organism evidence="2 3">
    <name type="scientific">Gordonia phage TZGordon</name>
    <dbReference type="NCBI Taxonomy" id="2744004"/>
    <lineage>
        <taxon>Viruses</taxon>
        <taxon>Duplodnaviria</taxon>
        <taxon>Heunggongvirae</taxon>
        <taxon>Uroviricota</taxon>
        <taxon>Caudoviricetes</taxon>
        <taxon>Ruthgordonvirinae</taxon>
        <taxon>Vendettavirus</taxon>
        <taxon>Vendettavirus tzgordon</taxon>
    </lineage>
</organism>
<proteinExistence type="predicted"/>
<dbReference type="GeneID" id="63911866"/>
<protein>
    <submittedName>
        <fullName evidence="2">Uncharacterized protein</fullName>
    </submittedName>
</protein>
<dbReference type="Proteomes" id="UP000509569">
    <property type="component" value="Segment"/>
</dbReference>
<accession>A0A6N0A581</accession>
<dbReference type="KEGG" id="vg:63911866"/>
<keyword evidence="3" id="KW-1185">Reference proteome</keyword>
<feature type="transmembrane region" description="Helical" evidence="1">
    <location>
        <begin position="29"/>
        <end position="46"/>
    </location>
</feature>
<keyword evidence="1" id="KW-1133">Transmembrane helix</keyword>
<name>A0A6N0A581_9CAUD</name>
<reference evidence="2 3" key="1">
    <citation type="submission" date="2020-06" db="EMBL/GenBank/DDBJ databases">
        <authorList>
            <person name="Moran J."/>
            <person name="Kenna M."/>
            <person name="Ware V."/>
            <person name="Garlena R.A."/>
            <person name="Russell D.A."/>
            <person name="Pope W.H."/>
            <person name="Jacobs-Sera D."/>
            <person name="Hatfull G.F."/>
        </authorList>
    </citation>
    <scope>NUCLEOTIDE SEQUENCE [LARGE SCALE GENOMIC DNA]</scope>
</reference>
<dbReference type="EMBL" id="MT553344">
    <property type="protein sequence ID" value="QKO02955.1"/>
    <property type="molecule type" value="Genomic_DNA"/>
</dbReference>
<gene>
    <name evidence="2" type="primary">35</name>
    <name evidence="2" type="ORF">SEA_TZGORDON_35</name>
</gene>
<evidence type="ECO:0000256" key="1">
    <source>
        <dbReference type="SAM" id="Phobius"/>
    </source>
</evidence>
<sequence length="53" mass="5586">MRGTRAQIVSGIVGIAAVALFIAGGRYVLAGVFVALWLALFAVWLIQGRRAGQ</sequence>
<evidence type="ECO:0000313" key="2">
    <source>
        <dbReference type="EMBL" id="QKO02955.1"/>
    </source>
</evidence>